<feature type="transmembrane region" description="Helical" evidence="8">
    <location>
        <begin position="67"/>
        <end position="88"/>
    </location>
</feature>
<feature type="transmembrane region" description="Helical" evidence="8">
    <location>
        <begin position="153"/>
        <end position="175"/>
    </location>
</feature>
<dbReference type="PANTHER" id="PTHR21716:SF53">
    <property type="entry name" value="PERMEASE PERM-RELATED"/>
    <property type="match status" value="1"/>
</dbReference>
<comment type="subcellular location">
    <subcellularLocation>
        <location evidence="1">Cell membrane</location>
        <topology evidence="1">Multi-pass membrane protein</topology>
    </subcellularLocation>
</comment>
<accession>A0A6J6IEK9</accession>
<name>A0A6J6IEK9_9ZZZZ</name>
<evidence type="ECO:0000256" key="2">
    <source>
        <dbReference type="ARBA" id="ARBA00009773"/>
    </source>
</evidence>
<dbReference type="PANTHER" id="PTHR21716">
    <property type="entry name" value="TRANSMEMBRANE PROTEIN"/>
    <property type="match status" value="1"/>
</dbReference>
<dbReference type="InterPro" id="IPR002549">
    <property type="entry name" value="AI-2E-like"/>
</dbReference>
<feature type="transmembrane region" description="Helical" evidence="8">
    <location>
        <begin position="261"/>
        <end position="285"/>
    </location>
</feature>
<feature type="transmembrane region" description="Helical" evidence="8">
    <location>
        <begin position="12"/>
        <end position="31"/>
    </location>
</feature>
<keyword evidence="4" id="KW-1003">Cell membrane</keyword>
<feature type="transmembrane region" description="Helical" evidence="8">
    <location>
        <begin position="227"/>
        <end position="255"/>
    </location>
</feature>
<keyword evidence="3" id="KW-0813">Transport</keyword>
<feature type="transmembrane region" description="Helical" evidence="8">
    <location>
        <begin position="297"/>
        <end position="316"/>
    </location>
</feature>
<evidence type="ECO:0000256" key="4">
    <source>
        <dbReference type="ARBA" id="ARBA00022475"/>
    </source>
</evidence>
<dbReference type="GO" id="GO:0055085">
    <property type="term" value="P:transmembrane transport"/>
    <property type="evidence" value="ECO:0007669"/>
    <property type="project" value="TreeGrafter"/>
</dbReference>
<dbReference type="Pfam" id="PF01594">
    <property type="entry name" value="AI-2E_transport"/>
    <property type="match status" value="1"/>
</dbReference>
<evidence type="ECO:0000313" key="9">
    <source>
        <dbReference type="EMBL" id="CAB4623203.1"/>
    </source>
</evidence>
<keyword evidence="5 8" id="KW-0812">Transmembrane</keyword>
<gene>
    <name evidence="9" type="ORF">UFOPK2001_00006</name>
</gene>
<evidence type="ECO:0000256" key="1">
    <source>
        <dbReference type="ARBA" id="ARBA00004651"/>
    </source>
</evidence>
<protein>
    <submittedName>
        <fullName evidence="9">Unannotated protein</fullName>
    </submittedName>
</protein>
<dbReference type="AlphaFoldDB" id="A0A6J6IEK9"/>
<organism evidence="9">
    <name type="scientific">freshwater metagenome</name>
    <dbReference type="NCBI Taxonomy" id="449393"/>
    <lineage>
        <taxon>unclassified sequences</taxon>
        <taxon>metagenomes</taxon>
        <taxon>ecological metagenomes</taxon>
    </lineage>
</organism>
<feature type="transmembrane region" description="Helical" evidence="8">
    <location>
        <begin position="37"/>
        <end position="55"/>
    </location>
</feature>
<dbReference type="EMBL" id="CAEZVN010000001">
    <property type="protein sequence ID" value="CAB4623203.1"/>
    <property type="molecule type" value="Genomic_DNA"/>
</dbReference>
<reference evidence="9" key="1">
    <citation type="submission" date="2020-05" db="EMBL/GenBank/DDBJ databases">
        <authorList>
            <person name="Chiriac C."/>
            <person name="Salcher M."/>
            <person name="Ghai R."/>
            <person name="Kavagutti S V."/>
        </authorList>
    </citation>
    <scope>NUCLEOTIDE SEQUENCE</scope>
</reference>
<comment type="similarity">
    <text evidence="2">Belongs to the autoinducer-2 exporter (AI-2E) (TC 2.A.86) family.</text>
</comment>
<proteinExistence type="inferred from homology"/>
<evidence type="ECO:0000256" key="7">
    <source>
        <dbReference type="ARBA" id="ARBA00023136"/>
    </source>
</evidence>
<evidence type="ECO:0000256" key="3">
    <source>
        <dbReference type="ARBA" id="ARBA00022448"/>
    </source>
</evidence>
<feature type="transmembrane region" description="Helical" evidence="8">
    <location>
        <begin position="322"/>
        <end position="343"/>
    </location>
</feature>
<dbReference type="GO" id="GO:0005886">
    <property type="term" value="C:plasma membrane"/>
    <property type="evidence" value="ECO:0007669"/>
    <property type="project" value="UniProtKB-SubCell"/>
</dbReference>
<evidence type="ECO:0000256" key="5">
    <source>
        <dbReference type="ARBA" id="ARBA00022692"/>
    </source>
</evidence>
<sequence>MQGQTKITNAFQLGLLGGLGVLTAVVIGGAIQTLADIITYVAAAIFIALGLEPVVAKLESANLKRPVAILIVVLGLLGGLTALVWAILPPLASEGAKFIEKVPSVISGFGDLPLIVKLDNQLGGSISSAIASTSAFLSDSANWPKLVGGVVQVGMNIFNGFFAGLVILILSLYFMSSLNRFRDFLFGLVPASKREKFADIADQVATSVGRYVIGQFGIAALNATLSYIFMLIMGIPFAVVLAFIVLLLGLIPLVGNVTSSAIITLVALSVSPTTAIVAAAYCLIYMQIESYIISPKIMNKAVAVPGAVVVVAALSGGALLGVLGALVAIPVAASGILIIRQILMPHQDTK</sequence>
<evidence type="ECO:0000256" key="8">
    <source>
        <dbReference type="SAM" id="Phobius"/>
    </source>
</evidence>
<keyword evidence="6 8" id="KW-1133">Transmembrane helix</keyword>
<keyword evidence="7 8" id="KW-0472">Membrane</keyword>
<evidence type="ECO:0000256" key="6">
    <source>
        <dbReference type="ARBA" id="ARBA00022989"/>
    </source>
</evidence>